<evidence type="ECO:0000256" key="2">
    <source>
        <dbReference type="ARBA" id="ARBA00022448"/>
    </source>
</evidence>
<reference evidence="11" key="1">
    <citation type="submission" date="2016-09" db="EMBL/GenBank/DDBJ databases">
        <authorList>
            <person name="Varghese N."/>
            <person name="Submissions S."/>
        </authorList>
    </citation>
    <scope>NUCLEOTIDE SEQUENCE [LARGE SCALE GENOMIC DNA]</scope>
    <source>
        <strain evidence="11">ANC 4422</strain>
    </source>
</reference>
<name>A0A1G6HKP3_9GAMM</name>
<dbReference type="Pfam" id="PF04143">
    <property type="entry name" value="Sulf_transp"/>
    <property type="match status" value="1"/>
</dbReference>
<evidence type="ECO:0000256" key="7">
    <source>
        <dbReference type="ARBA" id="ARBA00023136"/>
    </source>
</evidence>
<feature type="transmembrane region" description="Helical" evidence="9">
    <location>
        <begin position="43"/>
        <end position="62"/>
    </location>
</feature>
<evidence type="ECO:0000256" key="4">
    <source>
        <dbReference type="ARBA" id="ARBA00022519"/>
    </source>
</evidence>
<gene>
    <name evidence="10" type="ORF">SAMN05421733_106107</name>
</gene>
<keyword evidence="5 9" id="KW-0812">Transmembrane</keyword>
<dbReference type="AlphaFoldDB" id="A0A1G6HKP3"/>
<dbReference type="OrthoDB" id="9814020at2"/>
<keyword evidence="3" id="KW-1003">Cell membrane</keyword>
<comment type="subcellular location">
    <subcellularLocation>
        <location evidence="1">Cell inner membrane</location>
        <topology evidence="1">Multi-pass membrane protein</topology>
    </subcellularLocation>
</comment>
<evidence type="ECO:0000313" key="11">
    <source>
        <dbReference type="Proteomes" id="UP000242501"/>
    </source>
</evidence>
<comment type="similarity">
    <text evidence="8">Belongs to the TsuA/YedE (TC 9.B.102) family.</text>
</comment>
<evidence type="ECO:0000256" key="1">
    <source>
        <dbReference type="ARBA" id="ARBA00004429"/>
    </source>
</evidence>
<sequence length="135" mass="14678">MEYIQSLLGGVLIGVAVVGYLFTHGRVAGVSGMISQQFNLKGIFQRSSFWFLVGLMAVTFIYQQIKPLNIQFEASAIWLVVSGLLVGFGTRLGSGCTSGHGVCGISRLSLRSIIATLVFMCMGFLTVFIFKHYLA</sequence>
<dbReference type="PANTHER" id="PTHR30574:SF1">
    <property type="entry name" value="SULPHUR TRANSPORT DOMAIN-CONTAINING PROTEIN"/>
    <property type="match status" value="1"/>
</dbReference>
<evidence type="ECO:0000256" key="8">
    <source>
        <dbReference type="ARBA" id="ARBA00035655"/>
    </source>
</evidence>
<evidence type="ECO:0000313" key="10">
    <source>
        <dbReference type="EMBL" id="SDB94743.1"/>
    </source>
</evidence>
<keyword evidence="6 9" id="KW-1133">Transmembrane helix</keyword>
<dbReference type="EMBL" id="FMYL01000006">
    <property type="protein sequence ID" value="SDB94743.1"/>
    <property type="molecule type" value="Genomic_DNA"/>
</dbReference>
<keyword evidence="4" id="KW-0997">Cell inner membrane</keyword>
<accession>A0A1G6HKP3</accession>
<keyword evidence="11" id="KW-1185">Reference proteome</keyword>
<feature type="transmembrane region" description="Helical" evidence="9">
    <location>
        <begin position="7"/>
        <end position="23"/>
    </location>
</feature>
<dbReference type="STRING" id="1219383.SAMN05421733_106107"/>
<dbReference type="PANTHER" id="PTHR30574">
    <property type="entry name" value="INNER MEMBRANE PROTEIN YEDE"/>
    <property type="match status" value="1"/>
</dbReference>
<dbReference type="Proteomes" id="UP000242501">
    <property type="component" value="Unassembled WGS sequence"/>
</dbReference>
<keyword evidence="2" id="KW-0813">Transport</keyword>
<organism evidence="10 11">
    <name type="scientific">Acinetobacter boissieri</name>
    <dbReference type="NCBI Taxonomy" id="1219383"/>
    <lineage>
        <taxon>Bacteria</taxon>
        <taxon>Pseudomonadati</taxon>
        <taxon>Pseudomonadota</taxon>
        <taxon>Gammaproteobacteria</taxon>
        <taxon>Moraxellales</taxon>
        <taxon>Moraxellaceae</taxon>
        <taxon>Acinetobacter</taxon>
    </lineage>
</organism>
<evidence type="ECO:0000256" key="6">
    <source>
        <dbReference type="ARBA" id="ARBA00022989"/>
    </source>
</evidence>
<proteinExistence type="inferred from homology"/>
<evidence type="ECO:0000256" key="3">
    <source>
        <dbReference type="ARBA" id="ARBA00022475"/>
    </source>
</evidence>
<dbReference type="InterPro" id="IPR007272">
    <property type="entry name" value="Sulf_transp_TsuA/YedE"/>
</dbReference>
<feature type="transmembrane region" description="Helical" evidence="9">
    <location>
        <begin position="113"/>
        <end position="134"/>
    </location>
</feature>
<feature type="transmembrane region" description="Helical" evidence="9">
    <location>
        <begin position="74"/>
        <end position="93"/>
    </location>
</feature>
<evidence type="ECO:0000256" key="9">
    <source>
        <dbReference type="SAM" id="Phobius"/>
    </source>
</evidence>
<dbReference type="GO" id="GO:0005886">
    <property type="term" value="C:plasma membrane"/>
    <property type="evidence" value="ECO:0007669"/>
    <property type="project" value="UniProtKB-SubCell"/>
</dbReference>
<keyword evidence="7 9" id="KW-0472">Membrane</keyword>
<dbReference type="RefSeq" id="WP_092748219.1">
    <property type="nucleotide sequence ID" value="NZ_FMYL01000006.1"/>
</dbReference>
<protein>
    <submittedName>
        <fullName evidence="10">Uncharacterized protein</fullName>
    </submittedName>
</protein>
<evidence type="ECO:0000256" key="5">
    <source>
        <dbReference type="ARBA" id="ARBA00022692"/>
    </source>
</evidence>